<feature type="transmembrane region" description="Helical" evidence="1">
    <location>
        <begin position="75"/>
        <end position="98"/>
    </location>
</feature>
<keyword evidence="1" id="KW-1133">Transmembrane helix</keyword>
<dbReference type="InterPro" id="IPR012666">
    <property type="entry name" value="CbtA_put"/>
</dbReference>
<name>A0ABU8MD71_9PSEU</name>
<keyword evidence="1" id="KW-0812">Transmembrane</keyword>
<organism evidence="2 3">
    <name type="scientific">Actinomycetospora flava</name>
    <dbReference type="NCBI Taxonomy" id="3129232"/>
    <lineage>
        <taxon>Bacteria</taxon>
        <taxon>Bacillati</taxon>
        <taxon>Actinomycetota</taxon>
        <taxon>Actinomycetes</taxon>
        <taxon>Pseudonocardiales</taxon>
        <taxon>Pseudonocardiaceae</taxon>
        <taxon>Actinomycetospora</taxon>
    </lineage>
</organism>
<evidence type="ECO:0000256" key="1">
    <source>
        <dbReference type="SAM" id="Phobius"/>
    </source>
</evidence>
<keyword evidence="3" id="KW-1185">Reference proteome</keyword>
<dbReference type="RefSeq" id="WP_337705712.1">
    <property type="nucleotide sequence ID" value="NZ_JBBEGM010000011.1"/>
</dbReference>
<accession>A0ABU8MD71</accession>
<sequence length="287" mass="29467">MEARSFVLRGALAGAVAGVIAWLFALVFAEPQVEAAIGYEEGRGAAEEALATAAGAAPAGGAEEEVVSRGVQATIGIGLGMVGIGIALGLLFAVAYTLLHGRVAVRPRVLALLVAGAGFLTIYATPFVKYPASPPAVGSDETIGDRTALYLVMVVGSIVFLAAAVFVARAVRERIGTWNAVLVGGVVYVALSAILMTVLPGLGELTINVVENGPRVTETPLPLTDASGAILYPGFDADVLYDFRVASFTAQALLWGVLGLVFGALVERRLARGQTTEATGRIAESVS</sequence>
<gene>
    <name evidence="2" type="ORF">WCD58_24560</name>
</gene>
<keyword evidence="1" id="KW-0472">Membrane</keyword>
<feature type="transmembrane region" description="Helical" evidence="1">
    <location>
        <begin position="148"/>
        <end position="168"/>
    </location>
</feature>
<evidence type="ECO:0000313" key="3">
    <source>
        <dbReference type="Proteomes" id="UP001369736"/>
    </source>
</evidence>
<comment type="caution">
    <text evidence="2">The sequence shown here is derived from an EMBL/GenBank/DDBJ whole genome shotgun (WGS) entry which is preliminary data.</text>
</comment>
<dbReference type="EMBL" id="JBBEGM010000011">
    <property type="protein sequence ID" value="MEJ2864353.1"/>
    <property type="molecule type" value="Genomic_DNA"/>
</dbReference>
<reference evidence="2 3" key="1">
    <citation type="submission" date="2024-03" db="EMBL/GenBank/DDBJ databases">
        <title>Actinomycetospora sp. OC33-EN07, a novel actinomycete isolated from wild orchid (Aerides multiflora).</title>
        <authorList>
            <person name="Suriyachadkun C."/>
        </authorList>
    </citation>
    <scope>NUCLEOTIDE SEQUENCE [LARGE SCALE GENOMIC DNA]</scope>
    <source>
        <strain evidence="2 3">OC33-EN07</strain>
    </source>
</reference>
<feature type="transmembrane region" description="Helical" evidence="1">
    <location>
        <begin position="180"/>
        <end position="202"/>
    </location>
</feature>
<proteinExistence type="predicted"/>
<dbReference type="Pfam" id="PF09490">
    <property type="entry name" value="CbtA"/>
    <property type="match status" value="1"/>
</dbReference>
<dbReference type="Proteomes" id="UP001369736">
    <property type="component" value="Unassembled WGS sequence"/>
</dbReference>
<feature type="transmembrane region" description="Helical" evidence="1">
    <location>
        <begin position="110"/>
        <end position="128"/>
    </location>
</feature>
<evidence type="ECO:0000313" key="2">
    <source>
        <dbReference type="EMBL" id="MEJ2864353.1"/>
    </source>
</evidence>
<feature type="transmembrane region" description="Helical" evidence="1">
    <location>
        <begin position="245"/>
        <end position="266"/>
    </location>
</feature>
<protein>
    <submittedName>
        <fullName evidence="2">CbtA family protein</fullName>
    </submittedName>
</protein>